<evidence type="ECO:0000313" key="1">
    <source>
        <dbReference type="EMBL" id="KMO32497.1"/>
    </source>
</evidence>
<organism evidence="1 2">
    <name type="scientific">Methylobacterium aquaticum</name>
    <dbReference type="NCBI Taxonomy" id="270351"/>
    <lineage>
        <taxon>Bacteria</taxon>
        <taxon>Pseudomonadati</taxon>
        <taxon>Pseudomonadota</taxon>
        <taxon>Alphaproteobacteria</taxon>
        <taxon>Hyphomicrobiales</taxon>
        <taxon>Methylobacteriaceae</taxon>
        <taxon>Methylobacterium</taxon>
    </lineage>
</organism>
<evidence type="ECO:0000313" key="2">
    <source>
        <dbReference type="Proteomes" id="UP000035929"/>
    </source>
</evidence>
<name>A0A0J6SFM2_9HYPH</name>
<protein>
    <recommendedName>
        <fullName evidence="3">Mor transcription activator domain-containing protein</fullName>
    </recommendedName>
</protein>
<dbReference type="AlphaFoldDB" id="A0A0J6SFM2"/>
<reference evidence="1 2" key="1">
    <citation type="submission" date="2015-03" db="EMBL/GenBank/DDBJ databases">
        <title>Genome sequencing of Methylobacterium aquaticum DSM16371 type strain.</title>
        <authorList>
            <person name="Chaudhry V."/>
            <person name="Patil P.B."/>
        </authorList>
    </citation>
    <scope>NUCLEOTIDE SEQUENCE [LARGE SCALE GENOMIC DNA]</scope>
    <source>
        <strain evidence="1 2">DSM 16371</strain>
    </source>
</reference>
<dbReference type="Proteomes" id="UP000035929">
    <property type="component" value="Unassembled WGS sequence"/>
</dbReference>
<dbReference type="OrthoDB" id="7605239at2"/>
<accession>A0A0J6SFM2</accession>
<dbReference type="SUPFAM" id="SSF46689">
    <property type="entry name" value="Homeodomain-like"/>
    <property type="match status" value="1"/>
</dbReference>
<comment type="caution">
    <text evidence="1">The sequence shown here is derived from an EMBL/GenBank/DDBJ whole genome shotgun (WGS) entry which is preliminary data.</text>
</comment>
<dbReference type="PATRIC" id="fig|270351.6.peg.1093"/>
<proteinExistence type="predicted"/>
<sequence>MATPVGKLGLPPVLRTIADAAGVTAALKLAQARGGTRIYVPRRVAEGHWLAELIGVEAARQVAKMYAGENVLIPLGLTGTVQNARRVARQALDEGASVTQAARVSGLTERTIYNLRSREGGGRQDDQGDLFGE</sequence>
<dbReference type="RefSeq" id="WP_048465065.1">
    <property type="nucleotide sequence ID" value="NZ_LABX01000135.1"/>
</dbReference>
<gene>
    <name evidence="1" type="ORF">VP06_17590</name>
</gene>
<dbReference type="EMBL" id="LABX01000135">
    <property type="protein sequence ID" value="KMO32497.1"/>
    <property type="molecule type" value="Genomic_DNA"/>
</dbReference>
<evidence type="ECO:0008006" key="3">
    <source>
        <dbReference type="Google" id="ProtNLM"/>
    </source>
</evidence>
<dbReference type="InterPro" id="IPR009057">
    <property type="entry name" value="Homeodomain-like_sf"/>
</dbReference>
<dbReference type="Pfam" id="PF13384">
    <property type="entry name" value="HTH_23"/>
    <property type="match status" value="1"/>
</dbReference>